<organism evidence="1 2">
    <name type="scientific">Pseudomonas jessenii</name>
    <dbReference type="NCBI Taxonomy" id="77298"/>
    <lineage>
        <taxon>Bacteria</taxon>
        <taxon>Pseudomonadati</taxon>
        <taxon>Pseudomonadota</taxon>
        <taxon>Gammaproteobacteria</taxon>
        <taxon>Pseudomonadales</taxon>
        <taxon>Pseudomonadaceae</taxon>
        <taxon>Pseudomonas</taxon>
    </lineage>
</organism>
<sequence length="79" mass="8850">MILRFVVVPAIPTETGSMRSGARFYCETAPIGFNIYDNEEKLRLKSVYQTRAEAEGACLELNQEQLQSMVSGRESMSSL</sequence>
<gene>
    <name evidence="1" type="ORF">CRX42_15990</name>
</gene>
<evidence type="ECO:0000313" key="2">
    <source>
        <dbReference type="Proteomes" id="UP000247437"/>
    </source>
</evidence>
<dbReference type="EMBL" id="PDLL01000182">
    <property type="protein sequence ID" value="PYY69552.1"/>
    <property type="molecule type" value="Genomic_DNA"/>
</dbReference>
<accession>A0A2W0EPG1</accession>
<protein>
    <submittedName>
        <fullName evidence="1">Uncharacterized protein</fullName>
    </submittedName>
</protein>
<proteinExistence type="predicted"/>
<reference evidence="1 2" key="1">
    <citation type="journal article" date="2018" name="Appl. Microbiol. Biotechnol.">
        <title>Characterization of the caprolactam degradation pathway in Pseudomonas jessenii using mass spectrometry-based proteomics.</title>
        <authorList>
            <person name="Otzen M."/>
            <person name="Palacio C."/>
            <person name="Janssen D.B."/>
        </authorList>
    </citation>
    <scope>NUCLEOTIDE SEQUENCE [LARGE SCALE GENOMIC DNA]</scope>
    <source>
        <strain evidence="1 2">GO3</strain>
    </source>
</reference>
<comment type="caution">
    <text evidence="1">The sequence shown here is derived from an EMBL/GenBank/DDBJ whole genome shotgun (WGS) entry which is preliminary data.</text>
</comment>
<evidence type="ECO:0000313" key="1">
    <source>
        <dbReference type="EMBL" id="PYY69552.1"/>
    </source>
</evidence>
<dbReference type="OrthoDB" id="6925137at2"/>
<name>A0A2W0EPG1_PSEJE</name>
<dbReference type="Proteomes" id="UP000247437">
    <property type="component" value="Unassembled WGS sequence"/>
</dbReference>
<dbReference type="AlphaFoldDB" id="A0A2W0EPG1"/>